<dbReference type="Gene3D" id="1.10.10.1070">
    <property type="entry name" value="Zinc finger, BED domain-containing"/>
    <property type="match status" value="1"/>
</dbReference>
<sequence>MAAQSRKKRSPIWDFFTVAEDTKFAQCNTCTLKVSRGGKSPKDYNTTNLKTHLKSHSSEYAKYEVKCQENKSVSIPDQPVLKQLSLKESKERSQAWDINDARAQRVHRRIVDMIALDCQPFSVVEDLGFIRLLSELQP</sequence>
<accession>A0A1X7SH47</accession>
<dbReference type="SUPFAM" id="SSF57667">
    <property type="entry name" value="beta-beta-alpha zinc fingers"/>
    <property type="match status" value="1"/>
</dbReference>
<dbReference type="GO" id="GO:0003677">
    <property type="term" value="F:DNA binding"/>
    <property type="evidence" value="ECO:0007669"/>
    <property type="project" value="InterPro"/>
</dbReference>
<dbReference type="GO" id="GO:0009791">
    <property type="term" value="P:post-embryonic development"/>
    <property type="evidence" value="ECO:0007669"/>
    <property type="project" value="UniProtKB-ARBA"/>
</dbReference>
<evidence type="ECO:0000256" key="7">
    <source>
        <dbReference type="ARBA" id="ARBA00023242"/>
    </source>
</evidence>
<evidence type="ECO:0000256" key="1">
    <source>
        <dbReference type="ARBA" id="ARBA00004123"/>
    </source>
</evidence>
<evidence type="ECO:0000256" key="2">
    <source>
        <dbReference type="ARBA" id="ARBA00022723"/>
    </source>
</evidence>
<keyword evidence="3 8" id="KW-0863">Zinc-finger</keyword>
<protein>
    <recommendedName>
        <fullName evidence="9">BED-type domain-containing protein</fullName>
    </recommendedName>
</protein>
<evidence type="ECO:0000256" key="8">
    <source>
        <dbReference type="PROSITE-ProRule" id="PRU00027"/>
    </source>
</evidence>
<dbReference type="AlphaFoldDB" id="A0A1X7SH47"/>
<organism evidence="10">
    <name type="scientific">Amphimedon queenslandica</name>
    <name type="common">Sponge</name>
    <dbReference type="NCBI Taxonomy" id="400682"/>
    <lineage>
        <taxon>Eukaryota</taxon>
        <taxon>Metazoa</taxon>
        <taxon>Porifera</taxon>
        <taxon>Demospongiae</taxon>
        <taxon>Heteroscleromorpha</taxon>
        <taxon>Haplosclerida</taxon>
        <taxon>Niphatidae</taxon>
        <taxon>Amphimedon</taxon>
    </lineage>
</organism>
<reference evidence="10" key="1">
    <citation type="submission" date="2017-05" db="UniProtKB">
        <authorList>
            <consortium name="EnsemblMetazoa"/>
        </authorList>
    </citation>
    <scope>IDENTIFICATION</scope>
</reference>
<keyword evidence="6" id="KW-0804">Transcription</keyword>
<dbReference type="EnsemblMetazoa" id="Aqu2.1.01378_001">
    <property type="protein sequence ID" value="Aqu2.1.01378_001"/>
    <property type="gene ID" value="Aqu2.1.01378"/>
</dbReference>
<dbReference type="eggNOG" id="KOG1121">
    <property type="taxonomic scope" value="Eukaryota"/>
</dbReference>
<feature type="domain" description="BED-type" evidence="9">
    <location>
        <begin position="7"/>
        <end position="63"/>
    </location>
</feature>
<dbReference type="InterPro" id="IPR036236">
    <property type="entry name" value="Znf_C2H2_sf"/>
</dbReference>
<dbReference type="PANTHER" id="PTHR46481">
    <property type="entry name" value="ZINC FINGER BED DOMAIN-CONTAINING PROTEIN 4"/>
    <property type="match status" value="1"/>
</dbReference>
<dbReference type="PANTHER" id="PTHR46481:SF10">
    <property type="entry name" value="ZINC FINGER BED DOMAIN-CONTAINING PROTEIN 39"/>
    <property type="match status" value="1"/>
</dbReference>
<keyword evidence="5" id="KW-0805">Transcription regulation</keyword>
<evidence type="ECO:0000256" key="5">
    <source>
        <dbReference type="ARBA" id="ARBA00023015"/>
    </source>
</evidence>
<comment type="subcellular location">
    <subcellularLocation>
        <location evidence="1">Nucleus</location>
    </subcellularLocation>
</comment>
<dbReference type="InterPro" id="IPR003656">
    <property type="entry name" value="Znf_BED"/>
</dbReference>
<dbReference type="InterPro" id="IPR052035">
    <property type="entry name" value="ZnF_BED_domain_contain"/>
</dbReference>
<evidence type="ECO:0000256" key="4">
    <source>
        <dbReference type="ARBA" id="ARBA00022833"/>
    </source>
</evidence>
<name>A0A1X7SH47_AMPQE</name>
<dbReference type="SUPFAM" id="SSF140996">
    <property type="entry name" value="Hermes dimerisation domain"/>
    <property type="match status" value="1"/>
</dbReference>
<dbReference type="Pfam" id="PF02892">
    <property type="entry name" value="zf-BED"/>
    <property type="match status" value="1"/>
</dbReference>
<keyword evidence="2" id="KW-0479">Metal-binding</keyword>
<keyword evidence="7" id="KW-0539">Nucleus</keyword>
<dbReference type="InParanoid" id="A0A1X7SH47"/>
<evidence type="ECO:0000313" key="10">
    <source>
        <dbReference type="EnsemblMetazoa" id="Aqu2.1.01378_001"/>
    </source>
</evidence>
<evidence type="ECO:0000259" key="9">
    <source>
        <dbReference type="PROSITE" id="PS50808"/>
    </source>
</evidence>
<dbReference type="OrthoDB" id="10057873at2759"/>
<dbReference type="OMA" id="VKCQENK"/>
<dbReference type="GO" id="GO:0005634">
    <property type="term" value="C:nucleus"/>
    <property type="evidence" value="ECO:0007669"/>
    <property type="project" value="UniProtKB-SubCell"/>
</dbReference>
<dbReference type="GO" id="GO:0008270">
    <property type="term" value="F:zinc ion binding"/>
    <property type="evidence" value="ECO:0007669"/>
    <property type="project" value="UniProtKB-KW"/>
</dbReference>
<evidence type="ECO:0000256" key="3">
    <source>
        <dbReference type="ARBA" id="ARBA00022771"/>
    </source>
</evidence>
<keyword evidence="4" id="KW-0862">Zinc</keyword>
<dbReference type="SMART" id="SM00614">
    <property type="entry name" value="ZnF_BED"/>
    <property type="match status" value="1"/>
</dbReference>
<dbReference type="PROSITE" id="PS50808">
    <property type="entry name" value="ZF_BED"/>
    <property type="match status" value="1"/>
</dbReference>
<evidence type="ECO:0000256" key="6">
    <source>
        <dbReference type="ARBA" id="ARBA00023163"/>
    </source>
</evidence>
<dbReference type="STRING" id="400682.A0A1X7SH47"/>
<proteinExistence type="predicted"/>